<dbReference type="Pfam" id="PF00266">
    <property type="entry name" value="Aminotran_5"/>
    <property type="match status" value="1"/>
</dbReference>
<organism evidence="3 4">
    <name type="scientific">Tritrichomonas foetus</name>
    <dbReference type="NCBI Taxonomy" id="1144522"/>
    <lineage>
        <taxon>Eukaryota</taxon>
        <taxon>Metamonada</taxon>
        <taxon>Parabasalia</taxon>
        <taxon>Tritrichomonadida</taxon>
        <taxon>Tritrichomonadidae</taxon>
        <taxon>Tritrichomonas</taxon>
    </lineage>
</organism>
<dbReference type="GeneID" id="94840667"/>
<dbReference type="InterPro" id="IPR015421">
    <property type="entry name" value="PyrdxlP-dep_Trfase_major"/>
</dbReference>
<evidence type="ECO:0000313" key="4">
    <source>
        <dbReference type="Proteomes" id="UP000179807"/>
    </source>
</evidence>
<name>A0A1J4K4G3_9EUKA</name>
<evidence type="ECO:0000313" key="3">
    <source>
        <dbReference type="EMBL" id="OHT04389.1"/>
    </source>
</evidence>
<dbReference type="AlphaFoldDB" id="A0A1J4K4G3"/>
<dbReference type="EMBL" id="MLAK01000794">
    <property type="protein sequence ID" value="OHT04389.1"/>
    <property type="molecule type" value="Genomic_DNA"/>
</dbReference>
<accession>A0A1J4K4G3</accession>
<evidence type="ECO:0000259" key="2">
    <source>
        <dbReference type="Pfam" id="PF00266"/>
    </source>
</evidence>
<keyword evidence="1" id="KW-0812">Transmembrane</keyword>
<reference evidence="3" key="1">
    <citation type="submission" date="2016-10" db="EMBL/GenBank/DDBJ databases">
        <authorList>
            <person name="Benchimol M."/>
            <person name="Almeida L.G."/>
            <person name="Vasconcelos A.T."/>
            <person name="Perreira-Neves A."/>
            <person name="Rosa I.A."/>
            <person name="Tasca T."/>
            <person name="Bogo M.R."/>
            <person name="de Souza W."/>
        </authorList>
    </citation>
    <scope>NUCLEOTIDE SEQUENCE [LARGE SCALE GENOMIC DNA]</scope>
    <source>
        <strain evidence="3">K</strain>
    </source>
</reference>
<keyword evidence="1" id="KW-1133">Transmembrane helix</keyword>
<dbReference type="InterPro" id="IPR000192">
    <property type="entry name" value="Aminotrans_V_dom"/>
</dbReference>
<dbReference type="SUPFAM" id="SSF53383">
    <property type="entry name" value="PLP-dependent transferases"/>
    <property type="match status" value="1"/>
</dbReference>
<dbReference type="OrthoDB" id="420046at2759"/>
<sequence length="481" mass="54232">MRRRMNQSCSFMNFTVGGLLMSVLFLIVYGTFRCKVCEPQPFNIGINIDAMKDLSYTEKVFYHRAYNLYRTNDVTYLDYAKSVLYPDSLLNNMTKHLLTELYGNTHSESQSSDKSNDVVDDLRYNLVKYFGTTLGKYSVVFTFSGGQALKIIAESLKFDSNSKLFYSSSSNLDILGIRSFASEKGATVKSFDLSNIDINPSELSKDSFHLISLPLVDQFDGTVVSKEQMQKVIALNNSDPFVVSLIDASHYLSCNKLNLTETPFSAVSFDLRNIFGFPNLGVLLIQNDLILKLEKPYFGGGTLVYALPSQDVLKMRMKPSEKFEDGSLPFLNLVAATNGFEFIDHLKIENIHNNVINMTQKLIKIIENVKYEDNKKATVIYGNNQESIISFNFIDKNGNIKSFEPYLASALKNNIQISAGCHNTPGTCFSALKIDENKIESEIENINISSYGSLRLSVGWATTEADINRFNEWMQFVVNKI</sequence>
<dbReference type="Gene3D" id="3.40.640.10">
    <property type="entry name" value="Type I PLP-dependent aspartate aminotransferase-like (Major domain)"/>
    <property type="match status" value="1"/>
</dbReference>
<feature type="domain" description="Aminotransferase class V" evidence="2">
    <location>
        <begin position="76"/>
        <end position="470"/>
    </location>
</feature>
<feature type="transmembrane region" description="Helical" evidence="1">
    <location>
        <begin position="12"/>
        <end position="32"/>
    </location>
</feature>
<dbReference type="Proteomes" id="UP000179807">
    <property type="component" value="Unassembled WGS sequence"/>
</dbReference>
<proteinExistence type="predicted"/>
<evidence type="ECO:0000256" key="1">
    <source>
        <dbReference type="SAM" id="Phobius"/>
    </source>
</evidence>
<dbReference type="VEuPathDB" id="TrichDB:TRFO_28090"/>
<protein>
    <submittedName>
        <fullName evidence="3">Molybdenum cofactor sulfurase</fullName>
    </submittedName>
</protein>
<gene>
    <name evidence="3" type="ORF">TRFO_28090</name>
</gene>
<dbReference type="PANTHER" id="PTHR14237">
    <property type="entry name" value="MOLYBDOPTERIN COFACTOR SULFURASE MOSC"/>
    <property type="match status" value="1"/>
</dbReference>
<dbReference type="InterPro" id="IPR015424">
    <property type="entry name" value="PyrdxlP-dep_Trfase"/>
</dbReference>
<dbReference type="RefSeq" id="XP_068357525.1">
    <property type="nucleotide sequence ID" value="XM_068505963.1"/>
</dbReference>
<keyword evidence="4" id="KW-1185">Reference proteome</keyword>
<comment type="caution">
    <text evidence="3">The sequence shown here is derived from an EMBL/GenBank/DDBJ whole genome shotgun (WGS) entry which is preliminary data.</text>
</comment>
<dbReference type="PANTHER" id="PTHR14237:SF80">
    <property type="entry name" value="MOLYBDENUM COFACTOR SULFURASE"/>
    <property type="match status" value="1"/>
</dbReference>
<keyword evidence="1" id="KW-0472">Membrane</keyword>